<keyword evidence="5" id="KW-1185">Reference proteome</keyword>
<evidence type="ECO:0000313" key="4">
    <source>
        <dbReference type="EMBL" id="KKY30589.1"/>
    </source>
</evidence>
<feature type="compositionally biased region" description="Basic residues" evidence="3">
    <location>
        <begin position="325"/>
        <end position="335"/>
    </location>
</feature>
<dbReference type="SUPFAM" id="SSF50978">
    <property type="entry name" value="WD40 repeat-like"/>
    <property type="match status" value="1"/>
</dbReference>
<feature type="region of interest" description="Disordered" evidence="3">
    <location>
        <begin position="317"/>
        <end position="338"/>
    </location>
</feature>
<comment type="caution">
    <text evidence="4">The sequence shown here is derived from an EMBL/GenBank/DDBJ whole genome shotgun (WGS) entry which is preliminary data.</text>
</comment>
<reference evidence="4 5" key="1">
    <citation type="submission" date="2015-05" db="EMBL/GenBank/DDBJ databases">
        <title>Distinctive expansion of gene families associated with plant cell wall degradation and secondary metabolism in the genomes of grapevine trunk pathogens.</title>
        <authorList>
            <person name="Lawrence D.P."/>
            <person name="Travadon R."/>
            <person name="Rolshausen P.E."/>
            <person name="Baumgartner K."/>
        </authorList>
    </citation>
    <scope>NUCLEOTIDE SEQUENCE [LARGE SCALE GENOMIC DNA]</scope>
    <source>
        <strain evidence="4">DA912</strain>
    </source>
</reference>
<gene>
    <name evidence="4" type="ORF">UCDDA912_g09447</name>
</gene>
<evidence type="ECO:0000256" key="1">
    <source>
        <dbReference type="ARBA" id="ARBA00022574"/>
    </source>
</evidence>
<dbReference type="InterPro" id="IPR036322">
    <property type="entry name" value="WD40_repeat_dom_sf"/>
</dbReference>
<dbReference type="InterPro" id="IPR052254">
    <property type="entry name" value="CUL4-DDB1_E3_ligase_receptor"/>
</dbReference>
<evidence type="ECO:0000256" key="3">
    <source>
        <dbReference type="SAM" id="MobiDB-lite"/>
    </source>
</evidence>
<dbReference type="AlphaFoldDB" id="A0A0G2F8Q7"/>
<proteinExistence type="predicted"/>
<dbReference type="Proteomes" id="UP000034680">
    <property type="component" value="Unassembled WGS sequence"/>
</dbReference>
<dbReference type="PANTHER" id="PTHR44472:SF1">
    <property type="entry name" value="DDB1 AND CUL4 ASSOCIATED FACTOR 4"/>
    <property type="match status" value="1"/>
</dbReference>
<dbReference type="EMBL" id="LCUC01000464">
    <property type="protein sequence ID" value="KKY30589.1"/>
    <property type="molecule type" value="Genomic_DNA"/>
</dbReference>
<feature type="region of interest" description="Disordered" evidence="3">
    <location>
        <begin position="419"/>
        <end position="439"/>
    </location>
</feature>
<name>A0A0G2F8Q7_9PEZI</name>
<dbReference type="PANTHER" id="PTHR44472">
    <property type="entry name" value="DDB1- AND CUL4-ASSOCIATED FACTOR 4-RELATED"/>
    <property type="match status" value="1"/>
</dbReference>
<evidence type="ECO:0000313" key="5">
    <source>
        <dbReference type="Proteomes" id="UP000034680"/>
    </source>
</evidence>
<dbReference type="GO" id="GO:0080008">
    <property type="term" value="C:Cul4-RING E3 ubiquitin ligase complex"/>
    <property type="evidence" value="ECO:0007669"/>
    <property type="project" value="TreeGrafter"/>
</dbReference>
<protein>
    <submittedName>
        <fullName evidence="4">Putative myocyte-specific enhancer factor 2d</fullName>
    </submittedName>
</protein>
<organism evidence="4 5">
    <name type="scientific">Diaporthe ampelina</name>
    <dbReference type="NCBI Taxonomy" id="1214573"/>
    <lineage>
        <taxon>Eukaryota</taxon>
        <taxon>Fungi</taxon>
        <taxon>Dikarya</taxon>
        <taxon>Ascomycota</taxon>
        <taxon>Pezizomycotina</taxon>
        <taxon>Sordariomycetes</taxon>
        <taxon>Sordariomycetidae</taxon>
        <taxon>Diaporthales</taxon>
        <taxon>Diaporthaceae</taxon>
        <taxon>Diaporthe</taxon>
    </lineage>
</organism>
<keyword evidence="2" id="KW-0677">Repeat</keyword>
<dbReference type="STRING" id="1214573.A0A0G2F8Q7"/>
<dbReference type="OrthoDB" id="128867at2759"/>
<evidence type="ECO:0000256" key="2">
    <source>
        <dbReference type="ARBA" id="ARBA00022737"/>
    </source>
</evidence>
<sequence>MTFLSNLAPRLPREIPGFYYDEEKKRYFKIEAHPTAPANAAWAAGNVKKRKAEKAQAQQKRKRQEKLKGCIKRPNLLAHPLAGGRLLREFGVVDPELPVESWTAGLRRKGDVSFWPGQEQNPDAAGISCLLVEGGDETAGLGMAYAAVDGRQLTGSYLPTDKDEKINFGITQRMRASRLSALRGEAIQDDITSISYHHASHTMIVTSTTTSGPDGSSRGKINLFQPARPSDLGEGDWEGHFLQQYGGRRPTWLLGDTGAYVSYTSPVRGLTMNASRACPASGSGSGGLDALIATSHGIMCVDGSRAGSEVSWVTPKPPGGPGPHQNHRNHNHHQHGGGGIRDVFGVDYHPSNPRICYAGCRDARVLRVDTRAPPSSPGAGWDSLFRHRSSAAHVRCLDDHRVLVAGPRSAMAIYDTRWARPRRSGGGGGSGNSSNDRNYNSAQPVVQFAGYNNEAHVRIGLDVTHGVGGCGGLGGGGVVAAGLGDGGVGIFSLRTGRRLRAGDVDDPLVLRAPGAGGGGGVVKTLQFQRLPWEKETSLFVAVGPVVRKFTFGVEDGEDEW</sequence>
<accession>A0A0G2F8Q7</accession>
<reference evidence="4 5" key="2">
    <citation type="submission" date="2015-05" db="EMBL/GenBank/DDBJ databases">
        <authorList>
            <person name="Morales-Cruz A."/>
            <person name="Amrine K.C."/>
            <person name="Cantu D."/>
        </authorList>
    </citation>
    <scope>NUCLEOTIDE SEQUENCE [LARGE SCALE GENOMIC DNA]</scope>
    <source>
        <strain evidence="4">DA912</strain>
    </source>
</reference>
<keyword evidence="1" id="KW-0853">WD repeat</keyword>